<dbReference type="EMBL" id="CP071869">
    <property type="protein sequence ID" value="QTE21066.1"/>
    <property type="molecule type" value="Genomic_DNA"/>
</dbReference>
<evidence type="ECO:0000313" key="2">
    <source>
        <dbReference type="Proteomes" id="UP000663920"/>
    </source>
</evidence>
<accession>A0A975CJJ6</accession>
<keyword evidence="2" id="KW-1185">Reference proteome</keyword>
<dbReference type="AlphaFoldDB" id="A0A975CJJ6"/>
<dbReference type="KEGG" id="pcea:J3359_09410"/>
<reference evidence="1 2" key="1">
    <citation type="submission" date="2021-03" db="EMBL/GenBank/DDBJ databases">
        <title>Complete genome of Polaribacter_sp.SM13.</title>
        <authorList>
            <person name="Jeong S.W."/>
            <person name="Bae J.W."/>
        </authorList>
    </citation>
    <scope>NUCLEOTIDE SEQUENCE [LARGE SCALE GENOMIC DNA]</scope>
    <source>
        <strain evidence="1 2">SM13</strain>
    </source>
</reference>
<sequence length="94" mass="10817">MTKTISSQPFWNTVNTNLLNYKTMEKVIQKTVNLNLIGVDGNAFVIMGFFRRQAKKEGWTSEEIEQVMEEAKSGNYHHLLATIENHCEPKDETV</sequence>
<organism evidence="1 2">
    <name type="scientific">Polaribacter cellanae</name>
    <dbReference type="NCBI Taxonomy" id="2818493"/>
    <lineage>
        <taxon>Bacteria</taxon>
        <taxon>Pseudomonadati</taxon>
        <taxon>Bacteroidota</taxon>
        <taxon>Flavobacteriia</taxon>
        <taxon>Flavobacteriales</taxon>
        <taxon>Flavobacteriaceae</taxon>
    </lineage>
</organism>
<dbReference type="RefSeq" id="WP_208076662.1">
    <property type="nucleotide sequence ID" value="NZ_CP071869.1"/>
</dbReference>
<gene>
    <name evidence="1" type="ORF">J3359_09410</name>
</gene>
<name>A0A975CJJ6_9FLAO</name>
<protein>
    <submittedName>
        <fullName evidence="1">Uncharacterized protein</fullName>
    </submittedName>
</protein>
<dbReference type="Proteomes" id="UP000663920">
    <property type="component" value="Chromosome"/>
</dbReference>
<evidence type="ECO:0000313" key="1">
    <source>
        <dbReference type="EMBL" id="QTE21066.1"/>
    </source>
</evidence>
<proteinExistence type="predicted"/>